<dbReference type="Pfam" id="PF01920">
    <property type="entry name" value="Prefoldin_2"/>
    <property type="match status" value="1"/>
</dbReference>
<dbReference type="EMBL" id="MU071037">
    <property type="protein sequence ID" value="KAF5826320.1"/>
    <property type="molecule type" value="Genomic_DNA"/>
</dbReference>
<keyword evidence="6" id="KW-1185">Reference proteome</keyword>
<evidence type="ECO:0000256" key="4">
    <source>
        <dbReference type="SAM" id="MobiDB-lite"/>
    </source>
</evidence>
<feature type="compositionally biased region" description="Basic and acidic residues" evidence="4">
    <location>
        <begin position="98"/>
        <end position="125"/>
    </location>
</feature>
<dbReference type="InterPro" id="IPR002777">
    <property type="entry name" value="PFD_beta-like"/>
</dbReference>
<evidence type="ECO:0000256" key="1">
    <source>
        <dbReference type="ARBA" id="ARBA00008045"/>
    </source>
</evidence>
<protein>
    <submittedName>
        <fullName evidence="5">Prefoldin subunit-domain-containing protein</fullName>
    </submittedName>
</protein>
<sequence>MSAEQPKDGGAAGRAIIAEFNQRRQRLADTARKLEELVNEVQEHEMVVRTLEPMDKSRKCFRLISEVLVERTTGETLPAVKKNKEALEDVVKKLHRDMQQQEKELTEYQQKHKIKVVDQEGRPIDGEDEDAGEGPSGQSSSSSQNKPQGMLAG</sequence>
<evidence type="ECO:0000313" key="6">
    <source>
        <dbReference type="Proteomes" id="UP000815325"/>
    </source>
</evidence>
<dbReference type="PANTHER" id="PTHR13303">
    <property type="entry name" value="PREFOLDIN SUBUNIT 2"/>
    <property type="match status" value="1"/>
</dbReference>
<dbReference type="InterPro" id="IPR027235">
    <property type="entry name" value="PFD2"/>
</dbReference>
<organism evidence="5 6">
    <name type="scientific">Dunaliella salina</name>
    <name type="common">Green alga</name>
    <name type="synonym">Protococcus salinus</name>
    <dbReference type="NCBI Taxonomy" id="3046"/>
    <lineage>
        <taxon>Eukaryota</taxon>
        <taxon>Viridiplantae</taxon>
        <taxon>Chlorophyta</taxon>
        <taxon>core chlorophytes</taxon>
        <taxon>Chlorophyceae</taxon>
        <taxon>CS clade</taxon>
        <taxon>Chlamydomonadales</taxon>
        <taxon>Dunaliellaceae</taxon>
        <taxon>Dunaliella</taxon>
    </lineage>
</organism>
<dbReference type="Proteomes" id="UP000815325">
    <property type="component" value="Unassembled WGS sequence"/>
</dbReference>
<evidence type="ECO:0000256" key="2">
    <source>
        <dbReference type="ARBA" id="ARBA00023186"/>
    </source>
</evidence>
<dbReference type="Gene3D" id="1.10.287.370">
    <property type="match status" value="1"/>
</dbReference>
<dbReference type="CDD" id="cd23163">
    <property type="entry name" value="Prefoldin_2"/>
    <property type="match status" value="1"/>
</dbReference>
<dbReference type="InterPro" id="IPR009053">
    <property type="entry name" value="Prefoldin"/>
</dbReference>
<accession>A0ABQ7FVB1</accession>
<name>A0ABQ7FVB1_DUNSA</name>
<keyword evidence="3" id="KW-0175">Coiled coil</keyword>
<keyword evidence="2" id="KW-0143">Chaperone</keyword>
<proteinExistence type="inferred from homology"/>
<gene>
    <name evidence="5" type="ORF">DUNSADRAFT_3609</name>
</gene>
<feature type="region of interest" description="Disordered" evidence="4">
    <location>
        <begin position="98"/>
        <end position="153"/>
    </location>
</feature>
<feature type="coiled-coil region" evidence="3">
    <location>
        <begin position="17"/>
        <end position="47"/>
    </location>
</feature>
<dbReference type="SUPFAM" id="SSF46579">
    <property type="entry name" value="Prefoldin"/>
    <property type="match status" value="1"/>
</dbReference>
<evidence type="ECO:0000313" key="5">
    <source>
        <dbReference type="EMBL" id="KAF5826320.1"/>
    </source>
</evidence>
<comment type="caution">
    <text evidence="5">The sequence shown here is derived from an EMBL/GenBank/DDBJ whole genome shotgun (WGS) entry which is preliminary data.</text>
</comment>
<comment type="similarity">
    <text evidence="1">Belongs to the prefoldin subunit beta family.</text>
</comment>
<reference evidence="5" key="1">
    <citation type="submission" date="2017-08" db="EMBL/GenBank/DDBJ databases">
        <authorList>
            <person name="Polle J.E."/>
            <person name="Barry K."/>
            <person name="Cushman J."/>
            <person name="Schmutz J."/>
            <person name="Tran D."/>
            <person name="Hathwaick L.T."/>
            <person name="Yim W.C."/>
            <person name="Jenkins J."/>
            <person name="Mckie-Krisberg Z.M."/>
            <person name="Prochnik S."/>
            <person name="Lindquist E."/>
            <person name="Dockter R.B."/>
            <person name="Adam C."/>
            <person name="Molina H."/>
            <person name="Bunkerborg J."/>
            <person name="Jin E."/>
            <person name="Buchheim M."/>
            <person name="Magnuson J."/>
        </authorList>
    </citation>
    <scope>NUCLEOTIDE SEQUENCE</scope>
    <source>
        <strain evidence="5">CCAP 19/18</strain>
    </source>
</reference>
<evidence type="ECO:0000256" key="3">
    <source>
        <dbReference type="SAM" id="Coils"/>
    </source>
</evidence>